<evidence type="ECO:0000313" key="7">
    <source>
        <dbReference type="Proteomes" id="UP000005709"/>
    </source>
</evidence>
<dbReference type="eggNOG" id="ENOG5033RG4">
    <property type="taxonomic scope" value="Bacteria"/>
</dbReference>
<accession>C8PFC0</accession>
<comment type="caution">
    <text evidence="6">The sequence shown here is derived from an EMBL/GenBank/DDBJ whole genome shotgun (WGS) entry which is preliminary data.</text>
</comment>
<keyword evidence="4 5" id="KW-0472">Membrane</keyword>
<proteinExistence type="predicted"/>
<dbReference type="Proteomes" id="UP000005709">
    <property type="component" value="Unassembled WGS sequence"/>
</dbReference>
<comment type="subcellular location">
    <subcellularLocation>
        <location evidence="1">Membrane</location>
        <topology evidence="1">Multi-pass membrane protein</topology>
    </subcellularLocation>
</comment>
<sequence length="246" mass="27688">MGRIFNLAKQDFFTRKFILLSLLPLVCSLIILGTLAFFGGKELFDALSQGAQSGDFSFLDEQRFPVIAKILSFAATKWIIGAIFSVFASFAVLMLSVFCALIIAGFLTPAVTKEINARHYHLSRTDEASTARVLKLMSLEILKFLAILFICSVLLFVPVINLFIINVPFFYIYYKLVLIDVASNALSAKSFERSYKMGGGYKFALSAFIFYLLCLVPLVGLFFQLFFIIFLTHVVLIDESTRNKNR</sequence>
<protein>
    <submittedName>
        <fullName evidence="6">Uncharacterized protein</fullName>
    </submittedName>
</protein>
<dbReference type="EMBL" id="ACYG01000011">
    <property type="protein sequence ID" value="EEV18466.1"/>
    <property type="molecule type" value="Genomic_DNA"/>
</dbReference>
<keyword evidence="3 5" id="KW-1133">Transmembrane helix</keyword>
<evidence type="ECO:0000256" key="2">
    <source>
        <dbReference type="ARBA" id="ARBA00022692"/>
    </source>
</evidence>
<feature type="transmembrane region" description="Helical" evidence="5">
    <location>
        <begin position="17"/>
        <end position="38"/>
    </location>
</feature>
<dbReference type="OrthoDB" id="5339118at2"/>
<feature type="transmembrane region" description="Helical" evidence="5">
    <location>
        <begin position="203"/>
        <end position="236"/>
    </location>
</feature>
<evidence type="ECO:0000313" key="6">
    <source>
        <dbReference type="EMBL" id="EEV18466.1"/>
    </source>
</evidence>
<feature type="transmembrane region" description="Helical" evidence="5">
    <location>
        <begin position="144"/>
        <end position="165"/>
    </location>
</feature>
<keyword evidence="2 5" id="KW-0812">Transmembrane</keyword>
<feature type="transmembrane region" description="Helical" evidence="5">
    <location>
        <begin position="78"/>
        <end position="108"/>
    </location>
</feature>
<dbReference type="Pfam" id="PF07264">
    <property type="entry name" value="EI24"/>
    <property type="match status" value="1"/>
</dbReference>
<dbReference type="AlphaFoldDB" id="C8PFC0"/>
<dbReference type="InterPro" id="IPR059112">
    <property type="entry name" value="CysZ/EI24"/>
</dbReference>
<gene>
    <name evidence="6" type="ORF">CAMGR0001_2473</name>
</gene>
<keyword evidence="7" id="KW-1185">Reference proteome</keyword>
<evidence type="ECO:0000256" key="1">
    <source>
        <dbReference type="ARBA" id="ARBA00004141"/>
    </source>
</evidence>
<reference evidence="6 7" key="1">
    <citation type="submission" date="2009-07" db="EMBL/GenBank/DDBJ databases">
        <authorList>
            <person name="Madupu R."/>
            <person name="Sebastian Y."/>
            <person name="Durkin A.S."/>
            <person name="Torralba M."/>
            <person name="Methe B."/>
            <person name="Sutton G.G."/>
            <person name="Strausberg R.L."/>
            <person name="Nelson K.E."/>
        </authorList>
    </citation>
    <scope>NUCLEOTIDE SEQUENCE [LARGE SCALE GENOMIC DNA]</scope>
    <source>
        <strain evidence="6 7">RM3268</strain>
    </source>
</reference>
<dbReference type="RefSeq" id="WP_005869904.1">
    <property type="nucleotide sequence ID" value="NZ_ACYG01000011.1"/>
</dbReference>
<evidence type="ECO:0000256" key="4">
    <source>
        <dbReference type="ARBA" id="ARBA00023136"/>
    </source>
</evidence>
<name>C8PFC0_9BACT</name>
<evidence type="ECO:0000256" key="3">
    <source>
        <dbReference type="ARBA" id="ARBA00022989"/>
    </source>
</evidence>
<evidence type="ECO:0000256" key="5">
    <source>
        <dbReference type="SAM" id="Phobius"/>
    </source>
</evidence>
<organism evidence="6 7">
    <name type="scientific">Campylobacter gracilis RM3268</name>
    <dbReference type="NCBI Taxonomy" id="553220"/>
    <lineage>
        <taxon>Bacteria</taxon>
        <taxon>Pseudomonadati</taxon>
        <taxon>Campylobacterota</taxon>
        <taxon>Epsilonproteobacteria</taxon>
        <taxon>Campylobacterales</taxon>
        <taxon>Campylobacteraceae</taxon>
        <taxon>Campylobacter</taxon>
    </lineage>
</organism>